<dbReference type="AlphaFoldDB" id="A0A8J3IS68"/>
<dbReference type="Proteomes" id="UP000597444">
    <property type="component" value="Unassembled WGS sequence"/>
</dbReference>
<proteinExistence type="predicted"/>
<keyword evidence="2" id="KW-1185">Reference proteome</keyword>
<dbReference type="RefSeq" id="WP_220211641.1">
    <property type="nucleotide sequence ID" value="NZ_BNJK01000004.1"/>
</dbReference>
<organism evidence="1 2">
    <name type="scientific">Reticulibacter mediterranei</name>
    <dbReference type="NCBI Taxonomy" id="2778369"/>
    <lineage>
        <taxon>Bacteria</taxon>
        <taxon>Bacillati</taxon>
        <taxon>Chloroflexota</taxon>
        <taxon>Ktedonobacteria</taxon>
        <taxon>Ktedonobacterales</taxon>
        <taxon>Reticulibacteraceae</taxon>
        <taxon>Reticulibacter</taxon>
    </lineage>
</organism>
<name>A0A8J3IS68_9CHLR</name>
<gene>
    <name evidence="1" type="ORF">KSF_111170</name>
</gene>
<dbReference type="EMBL" id="BNJK01000004">
    <property type="protein sequence ID" value="GHP01070.1"/>
    <property type="molecule type" value="Genomic_DNA"/>
</dbReference>
<sequence length="125" mass="14323">MKRVTRDIDPGCARDLLERVSRACISFACNQEPEVLPVAVRWQDDRYLVGIPEHTSCRPEPGQEVVLLVDEGIYFFDLRAIYIRGHLSSVELPPNAPINHVWFEVTPLKEVAWDYGTLHEVKDAH</sequence>
<evidence type="ECO:0000313" key="2">
    <source>
        <dbReference type="Proteomes" id="UP000597444"/>
    </source>
</evidence>
<comment type="caution">
    <text evidence="1">The sequence shown here is derived from an EMBL/GenBank/DDBJ whole genome shotgun (WGS) entry which is preliminary data.</text>
</comment>
<accession>A0A8J3IS68</accession>
<reference evidence="1" key="1">
    <citation type="submission" date="2020-10" db="EMBL/GenBank/DDBJ databases">
        <title>Taxonomic study of unclassified bacteria belonging to the class Ktedonobacteria.</title>
        <authorList>
            <person name="Yabe S."/>
            <person name="Wang C.M."/>
            <person name="Zheng Y."/>
            <person name="Sakai Y."/>
            <person name="Cavaletti L."/>
            <person name="Monciardini P."/>
            <person name="Donadio S."/>
        </authorList>
    </citation>
    <scope>NUCLEOTIDE SEQUENCE</scope>
    <source>
        <strain evidence="1">ID150040</strain>
    </source>
</reference>
<evidence type="ECO:0000313" key="1">
    <source>
        <dbReference type="EMBL" id="GHP01070.1"/>
    </source>
</evidence>
<protein>
    <submittedName>
        <fullName evidence="1">Uncharacterized protein</fullName>
    </submittedName>
</protein>